<dbReference type="PROSITE" id="PS51253">
    <property type="entry name" value="HTH_CENPB"/>
    <property type="match status" value="1"/>
</dbReference>
<feature type="domain" description="HTH CENPB-type" evidence="3">
    <location>
        <begin position="1"/>
        <end position="71"/>
    </location>
</feature>
<dbReference type="Proteomes" id="UP000283383">
    <property type="component" value="Unassembled WGS sequence"/>
</dbReference>
<sequence>EAASHLQRLPTVVEDRLTNWILNQEALGYGVTHTQIRLFGERLLALQGDHKPLGKNRMARFLARNPILKIMKQMYFDSVRINCARSEFNRPWFQKLEIPAIRAIPANQRWNMDETGVMEGYGLNGYVVGSVETRKIQGKQPGSRAWTTIIECISATDESTLPSVIYKTPKVRKDLYLQIRNLASGSHDQLPTQRLLFRKVIKGIDEKEYKLGKANMRIKELEERLELLRPKKKRKVQTSPNSKFTTIRAIKEAQITARERQVTPIESDSRGKSDSTISCIEVDAE</sequence>
<name>A0A420J3P9_9PEZI</name>
<dbReference type="STRING" id="62708.A0A420J3P9"/>
<protein>
    <recommendedName>
        <fullName evidence="3">HTH CENPB-type domain-containing protein</fullName>
    </recommendedName>
</protein>
<comment type="caution">
    <text evidence="4">The sequence shown here is derived from an EMBL/GenBank/DDBJ whole genome shotgun (WGS) entry which is preliminary data.</text>
</comment>
<dbReference type="GO" id="GO:0003677">
    <property type="term" value="F:DNA binding"/>
    <property type="evidence" value="ECO:0007669"/>
    <property type="project" value="UniProtKB-KW"/>
</dbReference>
<accession>A0A420J3P9</accession>
<feature type="region of interest" description="Disordered" evidence="2">
    <location>
        <begin position="258"/>
        <end position="285"/>
    </location>
</feature>
<evidence type="ECO:0000259" key="3">
    <source>
        <dbReference type="PROSITE" id="PS51253"/>
    </source>
</evidence>
<feature type="compositionally biased region" description="Basic and acidic residues" evidence="2">
    <location>
        <begin position="258"/>
        <end position="273"/>
    </location>
</feature>
<dbReference type="InterPro" id="IPR006600">
    <property type="entry name" value="HTH_CenpB_DNA-bd_dom"/>
</dbReference>
<keyword evidence="5" id="KW-1185">Reference proteome</keyword>
<dbReference type="EMBL" id="MCBQ01003611">
    <property type="protein sequence ID" value="RKF81401.1"/>
    <property type="molecule type" value="Genomic_DNA"/>
</dbReference>
<reference evidence="4 5" key="1">
    <citation type="journal article" date="2018" name="BMC Genomics">
        <title>Comparative genome analyses reveal sequence features reflecting distinct modes of host-adaptation between dicot and monocot powdery mildew.</title>
        <authorList>
            <person name="Wu Y."/>
            <person name="Ma X."/>
            <person name="Pan Z."/>
            <person name="Kale S.D."/>
            <person name="Song Y."/>
            <person name="King H."/>
            <person name="Zhang Q."/>
            <person name="Presley C."/>
            <person name="Deng X."/>
            <person name="Wei C.I."/>
            <person name="Xiao S."/>
        </authorList>
    </citation>
    <scope>NUCLEOTIDE SEQUENCE [LARGE SCALE GENOMIC DNA]</scope>
    <source>
        <strain evidence="4">UMSG3</strain>
    </source>
</reference>
<evidence type="ECO:0000313" key="5">
    <source>
        <dbReference type="Proteomes" id="UP000283383"/>
    </source>
</evidence>
<dbReference type="AlphaFoldDB" id="A0A420J3P9"/>
<gene>
    <name evidence="4" type="ORF">GcM3_036032</name>
</gene>
<evidence type="ECO:0000313" key="4">
    <source>
        <dbReference type="EMBL" id="RKF81401.1"/>
    </source>
</evidence>
<organism evidence="4 5">
    <name type="scientific">Golovinomyces cichoracearum</name>
    <dbReference type="NCBI Taxonomy" id="62708"/>
    <lineage>
        <taxon>Eukaryota</taxon>
        <taxon>Fungi</taxon>
        <taxon>Dikarya</taxon>
        <taxon>Ascomycota</taxon>
        <taxon>Pezizomycotina</taxon>
        <taxon>Leotiomycetes</taxon>
        <taxon>Erysiphales</taxon>
        <taxon>Erysiphaceae</taxon>
        <taxon>Golovinomyces</taxon>
    </lineage>
</organism>
<evidence type="ECO:0000256" key="2">
    <source>
        <dbReference type="SAM" id="MobiDB-lite"/>
    </source>
</evidence>
<feature type="non-terminal residue" evidence="4">
    <location>
        <position position="1"/>
    </location>
</feature>
<keyword evidence="1" id="KW-0238">DNA-binding</keyword>
<proteinExistence type="predicted"/>
<dbReference type="SMART" id="SM00674">
    <property type="entry name" value="CENPB"/>
    <property type="match status" value="1"/>
</dbReference>
<evidence type="ECO:0000256" key="1">
    <source>
        <dbReference type="ARBA" id="ARBA00023125"/>
    </source>
</evidence>